<evidence type="ECO:0000259" key="3">
    <source>
        <dbReference type="PROSITE" id="PS51468"/>
    </source>
</evidence>
<dbReference type="PANTHER" id="PTHR45737">
    <property type="entry name" value="VON WILLEBRAND FACTOR A DOMAIN-CONTAINING PROTEIN 5A"/>
    <property type="match status" value="1"/>
</dbReference>
<evidence type="ECO:0000256" key="1">
    <source>
        <dbReference type="SAM" id="MobiDB-lite"/>
    </source>
</evidence>
<dbReference type="Proteomes" id="UP000663929">
    <property type="component" value="Chromosome"/>
</dbReference>
<proteinExistence type="predicted"/>
<evidence type="ECO:0000259" key="2">
    <source>
        <dbReference type="PROSITE" id="PS50234"/>
    </source>
</evidence>
<dbReference type="Pfam" id="PF13768">
    <property type="entry name" value="VWA_3"/>
    <property type="match status" value="1"/>
</dbReference>
<gene>
    <name evidence="4" type="ORF">J3U87_11430</name>
</gene>
<dbReference type="PROSITE" id="PS51468">
    <property type="entry name" value="VIT"/>
    <property type="match status" value="1"/>
</dbReference>
<dbReference type="AlphaFoldDB" id="A0A8A4TUA9"/>
<sequence>MFSKDRISLEGRRPPISQNAFRGWTSLAVLIMAALLLAGTPSFAQTILPIDGERDDMRIWPPQPPPKRRLPQPLIIRKLDISVALDKGIATTSVDEVLYNPGDTWKEGTFLFPLPKGAQVTSFSMYINGRETPAELLDAKKAAKIYTDIVRSMKDPALLEYLGQGLLKARIFPIEARSEKRIKLTWRQPLIPEGSFLTYRYPLPRVDGTTALAQNVEQFQFNAEMRTRQPLKTVYSPSHDMEVTRLDAHAARLSFSARNYRPRHDLQLFLSTSAKPVGLDLMTHVDAGGRFFMMSVSPGHAKEVARLAAKDLVLVVDTSGSMAGDKLAQTKRALGFCLDNLGSEDRFAIIRFSTEAEAFAETWQAADRANLSRARAFVDGFQAMGGTNVEDALRLAMDLEETPGRPAIVMFLSDGKPTIGERDEQALLTKIGIDRTKTRRVFPLGIGTTVNTHLLDRIAEKTRGWSAYVLPDEDLELKISSLYRKIQYPVFSDLALSISGVKTTGLHPKPLPDLFNDGTLLVFGRYEGSGSATVRLKGTLQGKPHQIQLRTDFPDGGADNDFLPQLWAQRRVGYLLTQIRLHGESGELKEEIVRLAKKYGLVTPYTSHLILEDTDGRTRTAGRSRNGNFEAAPQSGEARSAWRRQDGAGGVAASKALRDMSSADSLVAQETTEYFALGPTEEEVDRLASPKPKRKIAHKRFVAGRNFTLSGDTWTDAEWRDEHDDRVTEIRFGEAEYFALLERAPELAEIFALGPRIRFMHQGRAYRIVD</sequence>
<keyword evidence="5" id="KW-1185">Reference proteome</keyword>
<dbReference type="Gene3D" id="3.40.50.410">
    <property type="entry name" value="von Willebrand factor, type A domain"/>
    <property type="match status" value="1"/>
</dbReference>
<dbReference type="InterPro" id="IPR013694">
    <property type="entry name" value="VIT"/>
</dbReference>
<organism evidence="4 5">
    <name type="scientific">Sulfidibacter corallicola</name>
    <dbReference type="NCBI Taxonomy" id="2818388"/>
    <lineage>
        <taxon>Bacteria</taxon>
        <taxon>Pseudomonadati</taxon>
        <taxon>Acidobacteriota</taxon>
        <taxon>Holophagae</taxon>
        <taxon>Acanthopleuribacterales</taxon>
        <taxon>Acanthopleuribacteraceae</taxon>
        <taxon>Sulfidibacter</taxon>
    </lineage>
</organism>
<evidence type="ECO:0000313" key="4">
    <source>
        <dbReference type="EMBL" id="QTD53063.1"/>
    </source>
</evidence>
<dbReference type="PANTHER" id="PTHR45737:SF6">
    <property type="entry name" value="VON WILLEBRAND FACTOR A DOMAIN-CONTAINING PROTEIN 5A"/>
    <property type="match status" value="1"/>
</dbReference>
<dbReference type="PROSITE" id="PS50234">
    <property type="entry name" value="VWFA"/>
    <property type="match status" value="1"/>
</dbReference>
<feature type="domain" description="VIT" evidence="3">
    <location>
        <begin position="60"/>
        <end position="188"/>
    </location>
</feature>
<dbReference type="RefSeq" id="WP_237383161.1">
    <property type="nucleotide sequence ID" value="NZ_CP071793.1"/>
</dbReference>
<name>A0A8A4TUA9_SULCO</name>
<feature type="region of interest" description="Disordered" evidence="1">
    <location>
        <begin position="618"/>
        <end position="645"/>
    </location>
</feature>
<dbReference type="InterPro" id="IPR002035">
    <property type="entry name" value="VWF_A"/>
</dbReference>
<feature type="domain" description="VWFA" evidence="2">
    <location>
        <begin position="311"/>
        <end position="486"/>
    </location>
</feature>
<reference evidence="4" key="1">
    <citation type="submission" date="2021-03" db="EMBL/GenBank/DDBJ databases">
        <title>Acanthopleuribacteraceae sp. M133.</title>
        <authorList>
            <person name="Wang G."/>
        </authorList>
    </citation>
    <scope>NUCLEOTIDE SEQUENCE</scope>
    <source>
        <strain evidence="4">M133</strain>
    </source>
</reference>
<accession>A0A8A4TUA9</accession>
<dbReference type="Pfam" id="PF08487">
    <property type="entry name" value="VIT"/>
    <property type="match status" value="1"/>
</dbReference>
<dbReference type="SUPFAM" id="SSF53300">
    <property type="entry name" value="vWA-like"/>
    <property type="match status" value="1"/>
</dbReference>
<dbReference type="SMART" id="SM00609">
    <property type="entry name" value="VIT"/>
    <property type="match status" value="1"/>
</dbReference>
<dbReference type="InterPro" id="IPR036465">
    <property type="entry name" value="vWFA_dom_sf"/>
</dbReference>
<evidence type="ECO:0000313" key="5">
    <source>
        <dbReference type="Proteomes" id="UP000663929"/>
    </source>
</evidence>
<dbReference type="SMART" id="SM00327">
    <property type="entry name" value="VWA"/>
    <property type="match status" value="1"/>
</dbReference>
<dbReference type="EMBL" id="CP071793">
    <property type="protein sequence ID" value="QTD53063.1"/>
    <property type="molecule type" value="Genomic_DNA"/>
</dbReference>
<protein>
    <submittedName>
        <fullName evidence="4">VWA domain-containing protein</fullName>
    </submittedName>
</protein>
<dbReference type="KEGG" id="scor:J3U87_11430"/>